<comment type="similarity">
    <text evidence="2">Belongs to the DapA family.</text>
</comment>
<dbReference type="InterPro" id="IPR002220">
    <property type="entry name" value="DapA-like"/>
</dbReference>
<accession>A0A9Q3UN83</accession>
<proteinExistence type="inferred from homology"/>
<keyword evidence="1 2" id="KW-0456">Lyase</keyword>
<dbReference type="Pfam" id="PF00701">
    <property type="entry name" value="DHDPS"/>
    <property type="match status" value="1"/>
</dbReference>
<feature type="active site" description="Proton donor/acceptor" evidence="3">
    <location>
        <position position="138"/>
    </location>
</feature>
<name>A0A9Q3UN83_9GAMM</name>
<dbReference type="GO" id="GO:0005829">
    <property type="term" value="C:cytosol"/>
    <property type="evidence" value="ECO:0007669"/>
    <property type="project" value="TreeGrafter"/>
</dbReference>
<dbReference type="PANTHER" id="PTHR42849:SF1">
    <property type="entry name" value="N-ACETYLNEURAMINATE LYASE"/>
    <property type="match status" value="1"/>
</dbReference>
<dbReference type="Gene3D" id="3.20.20.70">
    <property type="entry name" value="Aldolase class I"/>
    <property type="match status" value="1"/>
</dbReference>
<dbReference type="PIRSF" id="PIRSF001365">
    <property type="entry name" value="DHDPS"/>
    <property type="match status" value="1"/>
</dbReference>
<evidence type="ECO:0000256" key="2">
    <source>
        <dbReference type="PIRNR" id="PIRNR001365"/>
    </source>
</evidence>
<comment type="caution">
    <text evidence="5">The sequence shown here is derived from an EMBL/GenBank/DDBJ whole genome shotgun (WGS) entry which is preliminary data.</text>
</comment>
<evidence type="ECO:0000256" key="3">
    <source>
        <dbReference type="PIRSR" id="PIRSR001365-1"/>
    </source>
</evidence>
<sequence length="304" mass="33322">MIDSSRWHGYYAALPTPFDKEGKLDLGIMDDLIPWFLSQGPQGIVVNGTTGEWFAQTVAERLAVAERARDLVPSQTPLLVGVNATLPTESVELAAAAASIGADGALVSLPPARRLGETDIEDYFKFISGTLRLPALVYNLPGYVGHDIPTHLLERILSLDNIVGIKDNTPSKDRKMQNLRTLGKDHAIFSDVLEPEAMQLFRKGYGRGQIGAAMPLGSRLSFVFDAVARGDQGSADVIVEEFSEFKREIVGAVGLGLPWHFYIKLIMRLSGVEAGYTRMPVKLPTSESPVAIRLRKVVQRYFQA</sequence>
<gene>
    <name evidence="5" type="ORF">LL252_17830</name>
</gene>
<feature type="active site" description="Schiff-base intermediate with substrate" evidence="3">
    <location>
        <position position="166"/>
    </location>
</feature>
<evidence type="ECO:0000256" key="1">
    <source>
        <dbReference type="ARBA" id="ARBA00023239"/>
    </source>
</evidence>
<dbReference type="EMBL" id="JAJGNA010000038">
    <property type="protein sequence ID" value="MCC4310431.1"/>
    <property type="molecule type" value="Genomic_DNA"/>
</dbReference>
<dbReference type="PRINTS" id="PR00146">
    <property type="entry name" value="DHPICSNTHASE"/>
</dbReference>
<dbReference type="RefSeq" id="WP_228235118.1">
    <property type="nucleotide sequence ID" value="NZ_ARXL01000008.1"/>
</dbReference>
<dbReference type="AlphaFoldDB" id="A0A9Q3UN83"/>
<evidence type="ECO:0000313" key="5">
    <source>
        <dbReference type="EMBL" id="MCC4310431.1"/>
    </source>
</evidence>
<dbReference type="GO" id="GO:0008747">
    <property type="term" value="F:N-acetylneuraminate lyase activity"/>
    <property type="evidence" value="ECO:0007669"/>
    <property type="project" value="TreeGrafter"/>
</dbReference>
<protein>
    <submittedName>
        <fullName evidence="5">Dihydrodipicolinate synthase family protein</fullName>
    </submittedName>
</protein>
<dbReference type="CDD" id="cd00408">
    <property type="entry name" value="DHDPS-like"/>
    <property type="match status" value="1"/>
</dbReference>
<evidence type="ECO:0000313" key="6">
    <source>
        <dbReference type="Proteomes" id="UP001108027"/>
    </source>
</evidence>
<dbReference type="PANTHER" id="PTHR42849">
    <property type="entry name" value="N-ACETYLNEURAMINATE LYASE"/>
    <property type="match status" value="1"/>
</dbReference>
<organism evidence="5 6">
    <name type="scientific">Alloalcanivorax marinus</name>
    <dbReference type="NCBI Taxonomy" id="1177169"/>
    <lineage>
        <taxon>Bacteria</taxon>
        <taxon>Pseudomonadati</taxon>
        <taxon>Pseudomonadota</taxon>
        <taxon>Gammaproteobacteria</taxon>
        <taxon>Oceanospirillales</taxon>
        <taxon>Alcanivoracaceae</taxon>
        <taxon>Alloalcanivorax</taxon>
    </lineage>
</organism>
<dbReference type="InterPro" id="IPR013785">
    <property type="entry name" value="Aldolase_TIM"/>
</dbReference>
<dbReference type="SMART" id="SM01130">
    <property type="entry name" value="DHDPS"/>
    <property type="match status" value="1"/>
</dbReference>
<reference evidence="5" key="1">
    <citation type="submission" date="2021-10" db="EMBL/GenBank/DDBJ databases">
        <title>The diversity and Nitrogen Metabolism of Culturable Nitrate-Utilizing Bacteria Within the Oxygen Minimum Zone of the Changjiang (Yangtze River)Estuary.</title>
        <authorList>
            <person name="Zhang D."/>
            <person name="Zheng J."/>
            <person name="Liu S."/>
            <person name="He W."/>
        </authorList>
    </citation>
    <scope>NUCLEOTIDE SEQUENCE</scope>
    <source>
        <strain evidence="5">FXH-223</strain>
    </source>
</reference>
<feature type="binding site" evidence="4">
    <location>
        <position position="50"/>
    </location>
    <ligand>
        <name>pyruvate</name>
        <dbReference type="ChEBI" id="CHEBI:15361"/>
    </ligand>
</feature>
<keyword evidence="6" id="KW-1185">Reference proteome</keyword>
<dbReference type="SUPFAM" id="SSF51569">
    <property type="entry name" value="Aldolase"/>
    <property type="match status" value="1"/>
</dbReference>
<dbReference type="Proteomes" id="UP001108027">
    <property type="component" value="Unassembled WGS sequence"/>
</dbReference>
<evidence type="ECO:0000256" key="4">
    <source>
        <dbReference type="PIRSR" id="PIRSR001365-2"/>
    </source>
</evidence>
<dbReference type="GO" id="GO:0019262">
    <property type="term" value="P:N-acetylneuraminate catabolic process"/>
    <property type="evidence" value="ECO:0007669"/>
    <property type="project" value="TreeGrafter"/>
</dbReference>